<dbReference type="SUPFAM" id="SSF103473">
    <property type="entry name" value="MFS general substrate transporter"/>
    <property type="match status" value="1"/>
</dbReference>
<evidence type="ECO:0000256" key="5">
    <source>
        <dbReference type="SAM" id="Phobius"/>
    </source>
</evidence>
<dbReference type="AlphaFoldDB" id="A0A9P6I4L3"/>
<feature type="transmembrane region" description="Helical" evidence="5">
    <location>
        <begin position="142"/>
        <end position="165"/>
    </location>
</feature>
<feature type="transmembrane region" description="Helical" evidence="5">
    <location>
        <begin position="415"/>
        <end position="431"/>
    </location>
</feature>
<feature type="transmembrane region" description="Helical" evidence="5">
    <location>
        <begin position="204"/>
        <end position="224"/>
    </location>
</feature>
<keyword evidence="2 5" id="KW-0812">Transmembrane</keyword>
<dbReference type="PANTHER" id="PTHR23507:SF1">
    <property type="entry name" value="FI18259P1-RELATED"/>
    <property type="match status" value="1"/>
</dbReference>
<feature type="transmembrane region" description="Helical" evidence="5">
    <location>
        <begin position="508"/>
        <end position="528"/>
    </location>
</feature>
<dbReference type="Pfam" id="PF07690">
    <property type="entry name" value="MFS_1"/>
    <property type="match status" value="2"/>
</dbReference>
<feature type="domain" description="Major facilitator superfamily (MFS) profile" evidence="6">
    <location>
        <begin position="86"/>
        <end position="534"/>
    </location>
</feature>
<reference evidence="7" key="1">
    <citation type="submission" date="2020-03" db="EMBL/GenBank/DDBJ databases">
        <authorList>
            <person name="He L."/>
        </authorList>
    </citation>
    <scope>NUCLEOTIDE SEQUENCE</scope>
    <source>
        <strain evidence="7">CkLH20</strain>
    </source>
</reference>
<feature type="transmembrane region" description="Helical" evidence="5">
    <location>
        <begin position="473"/>
        <end position="496"/>
    </location>
</feature>
<dbReference type="GO" id="GO:0016020">
    <property type="term" value="C:membrane"/>
    <property type="evidence" value="ECO:0007669"/>
    <property type="project" value="UniProtKB-SubCell"/>
</dbReference>
<feature type="transmembrane region" description="Helical" evidence="5">
    <location>
        <begin position="244"/>
        <end position="266"/>
    </location>
</feature>
<dbReference type="EMBL" id="JAATWM020000024">
    <property type="protein sequence ID" value="KAF9874916.1"/>
    <property type="molecule type" value="Genomic_DNA"/>
</dbReference>
<dbReference type="PANTHER" id="PTHR23507">
    <property type="entry name" value="ZGC:174356"/>
    <property type="match status" value="1"/>
</dbReference>
<dbReference type="GO" id="GO:0022857">
    <property type="term" value="F:transmembrane transporter activity"/>
    <property type="evidence" value="ECO:0007669"/>
    <property type="project" value="InterPro"/>
</dbReference>
<gene>
    <name evidence="7" type="ORF">CkaCkLH20_07610</name>
</gene>
<proteinExistence type="predicted"/>
<dbReference type="Proteomes" id="UP000781932">
    <property type="component" value="Unassembled WGS sequence"/>
</dbReference>
<dbReference type="OrthoDB" id="3026777at2759"/>
<feature type="transmembrane region" description="Helical" evidence="5">
    <location>
        <begin position="375"/>
        <end position="394"/>
    </location>
</feature>
<sequence length="559" mass="61637">MPRLSDEVEAAHLMGAEYPDLEGLPADAAPAPGTFRAFQHTRPKWSRSPPRFGGWTGGRAGGALWALGVRINDALLQFQVRSPRAVILLLSLLKFSITTSGTLLMIPMLRLIEDDICHKHYRLPHDQKIPEMKCKVDEVQKAMAWLFGWQSLLGAIVNMLVAFPYGILSDRIGRKAVLILSFLGTVLSFSWAPLMLSFFPELNIYFLFVGMIFGFIGGGIVVMFNNVYAMAADVSTDKDRASNFVYMSAGAVIGGLIGPVTAGYLMEKYGPWIPIRLVFFLMPFIFLTMVLLPETLRVKADGPQKPQPPLLDAVRESFRNGLRELQQSVGILKNRNILFCLTPSLLHGAIMSAHSSTLSQYVSKHFGWTLAQTSYLLSPLGFLHLGILFVLPWLAKNLTDPRGRFRCTAFGKDALLAKGSYLMIALGAFIEGCSWEIVVFVLGLMVGTFGSASAPLVRAMITEFVDPEHTSRLYALTSMVDTLGSPLGGPVLAWTFSVGLEKKGGWRGLPWFYVSMLAVIVWAALMLVNEPRKKGPIHLASHDGDVEGMDYESEAEDEL</sequence>
<protein>
    <submittedName>
        <fullName evidence="7">Major facilitator superfamily transporter</fullName>
    </submittedName>
</protein>
<evidence type="ECO:0000313" key="7">
    <source>
        <dbReference type="EMBL" id="KAF9874916.1"/>
    </source>
</evidence>
<evidence type="ECO:0000256" key="2">
    <source>
        <dbReference type="ARBA" id="ARBA00022692"/>
    </source>
</evidence>
<name>A0A9P6I4L3_9PEZI</name>
<feature type="transmembrane region" description="Helical" evidence="5">
    <location>
        <begin position="437"/>
        <end position="461"/>
    </location>
</feature>
<accession>A0A9P6I4L3</accession>
<feature type="transmembrane region" description="Helical" evidence="5">
    <location>
        <begin position="177"/>
        <end position="198"/>
    </location>
</feature>
<comment type="subcellular location">
    <subcellularLocation>
        <location evidence="1">Membrane</location>
        <topology evidence="1">Multi-pass membrane protein</topology>
    </subcellularLocation>
</comment>
<organism evidence="7 8">
    <name type="scientific">Colletotrichum karsti</name>
    <dbReference type="NCBI Taxonomy" id="1095194"/>
    <lineage>
        <taxon>Eukaryota</taxon>
        <taxon>Fungi</taxon>
        <taxon>Dikarya</taxon>
        <taxon>Ascomycota</taxon>
        <taxon>Pezizomycotina</taxon>
        <taxon>Sordariomycetes</taxon>
        <taxon>Hypocreomycetidae</taxon>
        <taxon>Glomerellales</taxon>
        <taxon>Glomerellaceae</taxon>
        <taxon>Colletotrichum</taxon>
        <taxon>Colletotrichum boninense species complex</taxon>
    </lineage>
</organism>
<feature type="transmembrane region" description="Helical" evidence="5">
    <location>
        <begin position="337"/>
        <end position="355"/>
    </location>
</feature>
<dbReference type="PROSITE" id="PS50850">
    <property type="entry name" value="MFS"/>
    <property type="match status" value="1"/>
</dbReference>
<feature type="transmembrane region" description="Helical" evidence="5">
    <location>
        <begin position="85"/>
        <end position="106"/>
    </location>
</feature>
<keyword evidence="8" id="KW-1185">Reference proteome</keyword>
<dbReference type="InterPro" id="IPR011701">
    <property type="entry name" value="MFS"/>
</dbReference>
<reference evidence="7" key="2">
    <citation type="submission" date="2020-11" db="EMBL/GenBank/DDBJ databases">
        <title>Whole genome sequencing of Colletotrichum sp.</title>
        <authorList>
            <person name="Li H."/>
        </authorList>
    </citation>
    <scope>NUCLEOTIDE SEQUENCE</scope>
    <source>
        <strain evidence="7">CkLH20</strain>
    </source>
</reference>
<evidence type="ECO:0000313" key="8">
    <source>
        <dbReference type="Proteomes" id="UP000781932"/>
    </source>
</evidence>
<comment type="caution">
    <text evidence="7">The sequence shown here is derived from an EMBL/GenBank/DDBJ whole genome shotgun (WGS) entry which is preliminary data.</text>
</comment>
<keyword evidence="4 5" id="KW-0472">Membrane</keyword>
<evidence type="ECO:0000256" key="3">
    <source>
        <dbReference type="ARBA" id="ARBA00022989"/>
    </source>
</evidence>
<keyword evidence="3 5" id="KW-1133">Transmembrane helix</keyword>
<dbReference type="InterPro" id="IPR020846">
    <property type="entry name" value="MFS_dom"/>
</dbReference>
<feature type="transmembrane region" description="Helical" evidence="5">
    <location>
        <begin position="272"/>
        <end position="292"/>
    </location>
</feature>
<dbReference type="InterPro" id="IPR036259">
    <property type="entry name" value="MFS_trans_sf"/>
</dbReference>
<evidence type="ECO:0000256" key="1">
    <source>
        <dbReference type="ARBA" id="ARBA00004141"/>
    </source>
</evidence>
<evidence type="ECO:0000256" key="4">
    <source>
        <dbReference type="ARBA" id="ARBA00023136"/>
    </source>
</evidence>
<dbReference type="GeneID" id="62163401"/>
<dbReference type="Gene3D" id="1.20.1250.20">
    <property type="entry name" value="MFS general substrate transporter like domains"/>
    <property type="match status" value="1"/>
</dbReference>
<dbReference type="RefSeq" id="XP_038744377.1">
    <property type="nucleotide sequence ID" value="XM_038890327.1"/>
</dbReference>
<evidence type="ECO:0000259" key="6">
    <source>
        <dbReference type="PROSITE" id="PS50850"/>
    </source>
</evidence>